<protein>
    <recommendedName>
        <fullName evidence="4">PEP-CTERM protein-sorting domain-containing protein</fullName>
    </recommendedName>
</protein>
<feature type="signal peptide" evidence="1">
    <location>
        <begin position="1"/>
        <end position="26"/>
    </location>
</feature>
<name>A0A0G0Z7U0_9BACT</name>
<dbReference type="AlphaFoldDB" id="A0A0G0Z7U0"/>
<dbReference type="PANTHER" id="PTHR40274">
    <property type="entry name" value="VIRGINIAMYCIN B LYASE"/>
    <property type="match status" value="1"/>
</dbReference>
<dbReference type="Proteomes" id="UP000034875">
    <property type="component" value="Unassembled WGS sequence"/>
</dbReference>
<reference evidence="2 3" key="1">
    <citation type="journal article" date="2015" name="Nature">
        <title>rRNA introns, odd ribosomes, and small enigmatic genomes across a large radiation of phyla.</title>
        <authorList>
            <person name="Brown C.T."/>
            <person name="Hug L.A."/>
            <person name="Thomas B.C."/>
            <person name="Sharon I."/>
            <person name="Castelle C.J."/>
            <person name="Singh A."/>
            <person name="Wilkins M.J."/>
            <person name="Williams K.H."/>
            <person name="Banfield J.F."/>
        </authorList>
    </citation>
    <scope>NUCLEOTIDE SEQUENCE [LARGE SCALE GENOMIC DNA]</scope>
</reference>
<dbReference type="SUPFAM" id="SSF101898">
    <property type="entry name" value="NHL repeat"/>
    <property type="match status" value="1"/>
</dbReference>
<proteinExistence type="predicted"/>
<gene>
    <name evidence="2" type="ORF">UV05_C0002G0011</name>
</gene>
<dbReference type="NCBIfam" id="TIGR02595">
    <property type="entry name" value="PEP_CTERM"/>
    <property type="match status" value="1"/>
</dbReference>
<organism evidence="2 3">
    <name type="scientific">candidate division CPR1 bacterium GW2011_GWA2_42_17</name>
    <dbReference type="NCBI Taxonomy" id="1618341"/>
    <lineage>
        <taxon>Bacteria</taxon>
        <taxon>candidate division CPR1</taxon>
    </lineage>
</organism>
<dbReference type="InterPro" id="IPR051344">
    <property type="entry name" value="Vgb"/>
</dbReference>
<dbReference type="InterPro" id="IPR011042">
    <property type="entry name" value="6-blade_b-propeller_TolB-like"/>
</dbReference>
<feature type="chain" id="PRO_5002535662" description="PEP-CTERM protein-sorting domain-containing protein" evidence="1">
    <location>
        <begin position="27"/>
        <end position="315"/>
    </location>
</feature>
<dbReference type="PANTHER" id="PTHR40274:SF3">
    <property type="entry name" value="VIRGINIAMYCIN B LYASE"/>
    <property type="match status" value="1"/>
</dbReference>
<evidence type="ECO:0000256" key="1">
    <source>
        <dbReference type="SAM" id="SignalP"/>
    </source>
</evidence>
<accession>A0A0G0Z7U0</accession>
<keyword evidence="1" id="KW-0732">Signal</keyword>
<dbReference type="EMBL" id="LCCZ01000002">
    <property type="protein sequence ID" value="KKS44679.1"/>
    <property type="molecule type" value="Genomic_DNA"/>
</dbReference>
<evidence type="ECO:0000313" key="3">
    <source>
        <dbReference type="Proteomes" id="UP000034875"/>
    </source>
</evidence>
<dbReference type="InterPro" id="IPR013424">
    <property type="entry name" value="Ice-binding_C"/>
</dbReference>
<sequence>MSKFRIVLSVVVMVLVLAGLASLANAAAQDLLVANEAGNAVMRYDGVTGASLGAFVAAGSGGLSSPEDIKFGPDGSLYVAGYFGTVKKYNGSTGAYIGDFVTSGSGGVSNIIGMTFGPDNNLYIANFAGTGGSSVKKYNGSTGAYMGDLVTNGSGGLANPRDLKFGPDGKLYVAGLSNYAVKRYDGTTGAYIDDFVPASYLGQQAAAVLFRGNVLYVSNMANNDIQRYDVTTGYVDTFTLPGSYAGAGTYDMIESPDGRLYAAEAAARVTRSILPSPFLSLGYVPSAIAWTPVPEPMTMSLLVSGAVMMLLRRRK</sequence>
<dbReference type="Gene3D" id="2.120.10.30">
    <property type="entry name" value="TolB, C-terminal domain"/>
    <property type="match status" value="1"/>
</dbReference>
<comment type="caution">
    <text evidence="2">The sequence shown here is derived from an EMBL/GenBank/DDBJ whole genome shotgun (WGS) entry which is preliminary data.</text>
</comment>
<evidence type="ECO:0008006" key="4">
    <source>
        <dbReference type="Google" id="ProtNLM"/>
    </source>
</evidence>
<evidence type="ECO:0000313" key="2">
    <source>
        <dbReference type="EMBL" id="KKS44679.1"/>
    </source>
</evidence>
<dbReference type="InterPro" id="IPR015943">
    <property type="entry name" value="WD40/YVTN_repeat-like_dom_sf"/>
</dbReference>
<dbReference type="Gene3D" id="2.130.10.10">
    <property type="entry name" value="YVTN repeat-like/Quinoprotein amine dehydrogenase"/>
    <property type="match status" value="1"/>
</dbReference>